<dbReference type="InterPro" id="IPR022317">
    <property type="entry name" value="TNFR_13B"/>
</dbReference>
<dbReference type="Proteomes" id="UP001652642">
    <property type="component" value="Chromosome 13"/>
</dbReference>
<dbReference type="Gene3D" id="4.10.1290.10">
    <property type="entry name" value="Tumor necrosis factor receptor superfamily"/>
    <property type="match status" value="2"/>
</dbReference>
<dbReference type="RefSeq" id="XP_072838628.1">
    <property type="nucleotide sequence ID" value="XM_072982527.1"/>
</dbReference>
<dbReference type="PANTHER" id="PTHR15511:SF2">
    <property type="entry name" value="TUMOR NECROSIS FACTOR RECEPTOR SUPERFAMILY MEMBER 13B"/>
    <property type="match status" value="1"/>
</dbReference>
<dbReference type="PANTHER" id="PTHR15511">
    <property type="entry name" value="TUMOR NECROSIS FACTOR RECEPTOR SUPERFAMILY MEMBER 13B"/>
    <property type="match status" value="1"/>
</dbReference>
<keyword evidence="3" id="KW-1185">Reference proteome</keyword>
<evidence type="ECO:0000259" key="2">
    <source>
        <dbReference type="PROSITE" id="PS00652"/>
    </source>
</evidence>
<dbReference type="InterPro" id="IPR015384">
    <property type="entry name" value="TACI_Cys-rich-dom"/>
</dbReference>
<dbReference type="SUPFAM" id="SSF57586">
    <property type="entry name" value="TNF receptor-like"/>
    <property type="match status" value="1"/>
</dbReference>
<feature type="transmembrane region" description="Helical" evidence="1">
    <location>
        <begin position="117"/>
        <end position="142"/>
    </location>
</feature>
<organism evidence="3 6">
    <name type="scientific">Pogona vitticeps</name>
    <name type="common">central bearded dragon</name>
    <dbReference type="NCBI Taxonomy" id="103695"/>
    <lineage>
        <taxon>Eukaryota</taxon>
        <taxon>Metazoa</taxon>
        <taxon>Chordata</taxon>
        <taxon>Craniata</taxon>
        <taxon>Vertebrata</taxon>
        <taxon>Euteleostomi</taxon>
        <taxon>Lepidosauria</taxon>
        <taxon>Squamata</taxon>
        <taxon>Bifurcata</taxon>
        <taxon>Unidentata</taxon>
        <taxon>Episquamata</taxon>
        <taxon>Toxicofera</taxon>
        <taxon>Iguania</taxon>
        <taxon>Acrodonta</taxon>
        <taxon>Agamidae</taxon>
        <taxon>Amphibolurinae</taxon>
        <taxon>Pogona</taxon>
    </lineage>
</organism>
<proteinExistence type="predicted"/>
<evidence type="ECO:0000256" key="1">
    <source>
        <dbReference type="SAM" id="Phobius"/>
    </source>
</evidence>
<protein>
    <submittedName>
        <fullName evidence="4 5">Tumor necrosis factor receptor superfamily member 13B</fullName>
    </submittedName>
</protein>
<dbReference type="PROSITE" id="PS00652">
    <property type="entry name" value="TNFR_NGFR_1"/>
    <property type="match status" value="1"/>
</dbReference>
<gene>
    <name evidence="4 5 6" type="primary">TNFRSF13B</name>
</gene>
<dbReference type="InterPro" id="IPR015337">
    <property type="entry name" value="BCMA_Tall-1-bd"/>
</dbReference>
<accession>A0ABM5EZP6</accession>
<dbReference type="GeneID" id="110087190"/>
<reference evidence="4 5" key="1">
    <citation type="submission" date="2025-05" db="UniProtKB">
        <authorList>
            <consortium name="RefSeq"/>
        </authorList>
    </citation>
    <scope>IDENTIFICATION</scope>
</reference>
<feature type="domain" description="TNFR-Cys" evidence="2">
    <location>
        <begin position="3"/>
        <end position="40"/>
    </location>
</feature>
<evidence type="ECO:0000313" key="3">
    <source>
        <dbReference type="Proteomes" id="UP001652642"/>
    </source>
</evidence>
<keyword evidence="1" id="KW-0472">Membrane</keyword>
<evidence type="ECO:0000313" key="6">
    <source>
        <dbReference type="RefSeq" id="XP_072838630.1"/>
    </source>
</evidence>
<dbReference type="InterPro" id="IPR001368">
    <property type="entry name" value="TNFR/NGFR_Cys_rich_reg"/>
</dbReference>
<evidence type="ECO:0000313" key="5">
    <source>
        <dbReference type="RefSeq" id="XP_072838629.1"/>
    </source>
</evidence>
<name>A0ABM5EZP6_9SAUR</name>
<dbReference type="RefSeq" id="XP_072838630.1">
    <property type="nucleotide sequence ID" value="XM_072982529.1"/>
</dbReference>
<dbReference type="PRINTS" id="PR01963">
    <property type="entry name" value="TNFACTORR13B"/>
</dbReference>
<sequence>MPCSKAQYWDELLQSCKPCRLACHASKFKACADFCSSVNCSKRVGFYYDSLLRECISCSSVCGQHPTECQAFCFKTNPRVVSDVSSVGKQEILDATLPSPAALRNAQCRMDFGCDPWMVAYVVLGLCLCSLLFSLLVTWIYYRKRGEEMICRASTAACRKKGESKKEGLMEAGSGSSGSRTPEAIETCVFCFPEASPAVQESQPCPRTYQLGMEGDVALTGNPGAIPIPEDGHFQIICSPSQEKMHVT</sequence>
<keyword evidence="4 5" id="KW-0675">Receptor</keyword>
<dbReference type="Pfam" id="PF09305">
    <property type="entry name" value="TACI-CRD2"/>
    <property type="match status" value="1"/>
</dbReference>
<keyword evidence="1" id="KW-0812">Transmembrane</keyword>
<dbReference type="RefSeq" id="XP_072838629.1">
    <property type="nucleotide sequence ID" value="XM_072982528.1"/>
</dbReference>
<dbReference type="Pfam" id="PF09257">
    <property type="entry name" value="BCMA-Tall_bind"/>
    <property type="match status" value="1"/>
</dbReference>
<evidence type="ECO:0000313" key="4">
    <source>
        <dbReference type="RefSeq" id="XP_072838628.1"/>
    </source>
</evidence>
<keyword evidence="1" id="KW-1133">Transmembrane helix</keyword>